<evidence type="ECO:0008006" key="3">
    <source>
        <dbReference type="Google" id="ProtNLM"/>
    </source>
</evidence>
<accession>A1ZJ77</accession>
<protein>
    <recommendedName>
        <fullName evidence="3">Outer membrane protein beta-barrel domain-containing protein</fullName>
    </recommendedName>
</protein>
<keyword evidence="2" id="KW-1185">Reference proteome</keyword>
<proteinExistence type="predicted"/>
<sequence>MSKTVTVTLMLLFVAFWSYGQSTYGPKRSESGKYIVDHESHVMPGGGYNFYFPSSSDSLGTFSGFSPEFLIYNYIRQNDNRGPSHLRFYGTISILQSNKVGVSNMLKYGLGLNLSVERNPRRNFLIPYFGLEFGGLNQQSFNTLQFTPMGGVFLYYDHRLVLSASGGYVYPLKEFEKLSGAFVNATINFTLW</sequence>
<dbReference type="RefSeq" id="WP_002696057.1">
    <property type="nucleotide sequence ID" value="NZ_AAWS01000010.1"/>
</dbReference>
<evidence type="ECO:0000313" key="2">
    <source>
        <dbReference type="Proteomes" id="UP000004095"/>
    </source>
</evidence>
<organism evidence="1 2">
    <name type="scientific">Microscilla marina ATCC 23134</name>
    <dbReference type="NCBI Taxonomy" id="313606"/>
    <lineage>
        <taxon>Bacteria</taxon>
        <taxon>Pseudomonadati</taxon>
        <taxon>Bacteroidota</taxon>
        <taxon>Cytophagia</taxon>
        <taxon>Cytophagales</taxon>
        <taxon>Microscillaceae</taxon>
        <taxon>Microscilla</taxon>
    </lineage>
</organism>
<comment type="caution">
    <text evidence="1">The sequence shown here is derived from an EMBL/GenBank/DDBJ whole genome shotgun (WGS) entry which is preliminary data.</text>
</comment>
<name>A1ZJ77_MICM2</name>
<dbReference type="OrthoDB" id="1491204at2"/>
<dbReference type="eggNOG" id="ENOG502ZSNM">
    <property type="taxonomic scope" value="Bacteria"/>
</dbReference>
<reference evidence="1 2" key="1">
    <citation type="submission" date="2007-01" db="EMBL/GenBank/DDBJ databases">
        <authorList>
            <person name="Haygood M."/>
            <person name="Podell S."/>
            <person name="Anderson C."/>
            <person name="Hopkinson B."/>
            <person name="Roe K."/>
            <person name="Barbeau K."/>
            <person name="Gaasterland T."/>
            <person name="Ferriera S."/>
            <person name="Johnson J."/>
            <person name="Kravitz S."/>
            <person name="Beeson K."/>
            <person name="Sutton G."/>
            <person name="Rogers Y.-H."/>
            <person name="Friedman R."/>
            <person name="Frazier M."/>
            <person name="Venter J.C."/>
        </authorList>
    </citation>
    <scope>NUCLEOTIDE SEQUENCE [LARGE SCALE GENOMIC DNA]</scope>
    <source>
        <strain evidence="1 2">ATCC 23134</strain>
    </source>
</reference>
<dbReference type="EMBL" id="AAWS01000010">
    <property type="protein sequence ID" value="EAY29613.1"/>
    <property type="molecule type" value="Genomic_DNA"/>
</dbReference>
<dbReference type="Proteomes" id="UP000004095">
    <property type="component" value="Unassembled WGS sequence"/>
</dbReference>
<dbReference type="AlphaFoldDB" id="A1ZJ77"/>
<evidence type="ECO:0000313" key="1">
    <source>
        <dbReference type="EMBL" id="EAY29613.1"/>
    </source>
</evidence>
<gene>
    <name evidence="1" type="ORF">M23134_00497</name>
</gene>